<feature type="region of interest" description="Disordered" evidence="1">
    <location>
        <begin position="1"/>
        <end position="53"/>
    </location>
</feature>
<comment type="caution">
    <text evidence="2">The sequence shown here is derived from an EMBL/GenBank/DDBJ whole genome shotgun (WGS) entry which is preliminary data.</text>
</comment>
<evidence type="ECO:0000313" key="2">
    <source>
        <dbReference type="EMBL" id="MBM7589967.1"/>
    </source>
</evidence>
<feature type="compositionally biased region" description="Polar residues" evidence="1">
    <location>
        <begin position="31"/>
        <end position="41"/>
    </location>
</feature>
<proteinExistence type="predicted"/>
<accession>A0A939BRT0</accession>
<sequence length="53" mass="6046">MASKQERNHPSETLYKYPAGTIAHKARFGDSVNSKRPNEQGNLPDDQPYTDRQ</sequence>
<reference evidence="2" key="1">
    <citation type="submission" date="2021-01" db="EMBL/GenBank/DDBJ databases">
        <title>Genomic Encyclopedia of Type Strains, Phase IV (KMG-IV): sequencing the most valuable type-strain genomes for metagenomic binning, comparative biology and taxonomic classification.</title>
        <authorList>
            <person name="Goeker M."/>
        </authorList>
    </citation>
    <scope>NUCLEOTIDE SEQUENCE</scope>
    <source>
        <strain evidence="2">DSM 25523</strain>
    </source>
</reference>
<dbReference type="EMBL" id="JAFBEB010000004">
    <property type="protein sequence ID" value="MBM7589967.1"/>
    <property type="molecule type" value="Genomic_DNA"/>
</dbReference>
<dbReference type="RefSeq" id="WP_204517678.1">
    <property type="nucleotide sequence ID" value="NZ_BAABIN010000007.1"/>
</dbReference>
<evidence type="ECO:0000256" key="1">
    <source>
        <dbReference type="SAM" id="MobiDB-lite"/>
    </source>
</evidence>
<dbReference type="AlphaFoldDB" id="A0A939BRT0"/>
<name>A0A939BRT0_9BACL</name>
<organism evidence="2 3">
    <name type="scientific">Brevibacillus fulvus</name>
    <dbReference type="NCBI Taxonomy" id="1125967"/>
    <lineage>
        <taxon>Bacteria</taxon>
        <taxon>Bacillati</taxon>
        <taxon>Bacillota</taxon>
        <taxon>Bacilli</taxon>
        <taxon>Bacillales</taxon>
        <taxon>Paenibacillaceae</taxon>
        <taxon>Brevibacillus</taxon>
    </lineage>
</organism>
<feature type="compositionally biased region" description="Basic and acidic residues" evidence="1">
    <location>
        <begin position="1"/>
        <end position="10"/>
    </location>
</feature>
<protein>
    <submittedName>
        <fullName evidence="2">Uncharacterized protein</fullName>
    </submittedName>
</protein>
<dbReference type="Proteomes" id="UP000717624">
    <property type="component" value="Unassembled WGS sequence"/>
</dbReference>
<gene>
    <name evidence="2" type="ORF">JOD01_001568</name>
</gene>
<evidence type="ECO:0000313" key="3">
    <source>
        <dbReference type="Proteomes" id="UP000717624"/>
    </source>
</evidence>
<keyword evidence="3" id="KW-1185">Reference proteome</keyword>